<reference evidence="2 3" key="1">
    <citation type="submission" date="2017-06" db="EMBL/GenBank/DDBJ databases">
        <title>Comparative genomic analysis of Ambrosia Fusariam Clade fungi.</title>
        <authorList>
            <person name="Stajich J.E."/>
            <person name="Carrillo J."/>
            <person name="Kijimoto T."/>
            <person name="Eskalen A."/>
            <person name="O'Donnell K."/>
            <person name="Kasson M."/>
        </authorList>
    </citation>
    <scope>NUCLEOTIDE SEQUENCE [LARGE SCALE GENOMIC DNA]</scope>
    <source>
        <strain evidence="2">UCR3666</strain>
    </source>
</reference>
<dbReference type="AlphaFoldDB" id="A0A3M2SHE2"/>
<feature type="chain" id="PRO_5017928046" evidence="1">
    <location>
        <begin position="19"/>
        <end position="110"/>
    </location>
</feature>
<dbReference type="OrthoDB" id="3598923at2759"/>
<comment type="caution">
    <text evidence="2">The sequence shown here is derived from an EMBL/GenBank/DDBJ whole genome shotgun (WGS) entry which is preliminary data.</text>
</comment>
<name>A0A3M2SHE2_9HYPO</name>
<evidence type="ECO:0000313" key="2">
    <source>
        <dbReference type="EMBL" id="RMJ16979.1"/>
    </source>
</evidence>
<keyword evidence="3" id="KW-1185">Reference proteome</keyword>
<evidence type="ECO:0000313" key="3">
    <source>
        <dbReference type="Proteomes" id="UP000277212"/>
    </source>
</evidence>
<feature type="signal peptide" evidence="1">
    <location>
        <begin position="1"/>
        <end position="18"/>
    </location>
</feature>
<sequence length="110" mass="12585">MHIGKLITFLCLTMGASSYKIRAFKGRDCKGESKVTNVWDNRCATPNYPTKSFRVLEYGRWRQRAYFYPMNHCLIGKVNDWWADGGSDTFLKGRCINLGGTARAYASWST</sequence>
<keyword evidence="1" id="KW-0732">Signal</keyword>
<evidence type="ECO:0000256" key="1">
    <source>
        <dbReference type="SAM" id="SignalP"/>
    </source>
</evidence>
<protein>
    <submittedName>
        <fullName evidence="2">Uncharacterized protein</fullName>
    </submittedName>
</protein>
<accession>A0A3M2SHE2</accession>
<dbReference type="EMBL" id="NKUJ01000039">
    <property type="protein sequence ID" value="RMJ16979.1"/>
    <property type="molecule type" value="Genomic_DNA"/>
</dbReference>
<proteinExistence type="predicted"/>
<dbReference type="Proteomes" id="UP000277212">
    <property type="component" value="Unassembled WGS sequence"/>
</dbReference>
<gene>
    <name evidence="2" type="ORF">CDV36_003351</name>
</gene>
<organism evidence="2 3">
    <name type="scientific">Fusarium kuroshium</name>
    <dbReference type="NCBI Taxonomy" id="2010991"/>
    <lineage>
        <taxon>Eukaryota</taxon>
        <taxon>Fungi</taxon>
        <taxon>Dikarya</taxon>
        <taxon>Ascomycota</taxon>
        <taxon>Pezizomycotina</taxon>
        <taxon>Sordariomycetes</taxon>
        <taxon>Hypocreomycetidae</taxon>
        <taxon>Hypocreales</taxon>
        <taxon>Nectriaceae</taxon>
        <taxon>Fusarium</taxon>
        <taxon>Fusarium solani species complex</taxon>
    </lineage>
</organism>